<organism evidence="2 3">
    <name type="scientific">Jimgerdemannia flammicorona</name>
    <dbReference type="NCBI Taxonomy" id="994334"/>
    <lineage>
        <taxon>Eukaryota</taxon>
        <taxon>Fungi</taxon>
        <taxon>Fungi incertae sedis</taxon>
        <taxon>Mucoromycota</taxon>
        <taxon>Mucoromycotina</taxon>
        <taxon>Endogonomycetes</taxon>
        <taxon>Endogonales</taxon>
        <taxon>Endogonaceae</taxon>
        <taxon>Jimgerdemannia</taxon>
    </lineage>
</organism>
<keyword evidence="1" id="KW-0472">Membrane</keyword>
<evidence type="ECO:0000256" key="1">
    <source>
        <dbReference type="SAM" id="Phobius"/>
    </source>
</evidence>
<keyword evidence="3" id="KW-1185">Reference proteome</keyword>
<protein>
    <submittedName>
        <fullName evidence="2">Uncharacterized protein</fullName>
    </submittedName>
</protein>
<evidence type="ECO:0000313" key="3">
    <source>
        <dbReference type="Proteomes" id="UP000274822"/>
    </source>
</evidence>
<evidence type="ECO:0000313" key="2">
    <source>
        <dbReference type="EMBL" id="RUS32827.1"/>
    </source>
</evidence>
<dbReference type="Proteomes" id="UP000274822">
    <property type="component" value="Unassembled WGS sequence"/>
</dbReference>
<reference evidence="2 3" key="1">
    <citation type="journal article" date="2018" name="New Phytol.">
        <title>Phylogenomics of Endogonaceae and evolution of mycorrhizas within Mucoromycota.</title>
        <authorList>
            <person name="Chang Y."/>
            <person name="Desiro A."/>
            <person name="Na H."/>
            <person name="Sandor L."/>
            <person name="Lipzen A."/>
            <person name="Clum A."/>
            <person name="Barry K."/>
            <person name="Grigoriev I.V."/>
            <person name="Martin F.M."/>
            <person name="Stajich J.E."/>
            <person name="Smith M.E."/>
            <person name="Bonito G."/>
            <person name="Spatafora J.W."/>
        </authorList>
    </citation>
    <scope>NUCLEOTIDE SEQUENCE [LARGE SCALE GENOMIC DNA]</scope>
    <source>
        <strain evidence="2 3">AD002</strain>
    </source>
</reference>
<feature type="transmembrane region" description="Helical" evidence="1">
    <location>
        <begin position="6"/>
        <end position="25"/>
    </location>
</feature>
<feature type="transmembrane region" description="Helical" evidence="1">
    <location>
        <begin position="46"/>
        <end position="67"/>
    </location>
</feature>
<keyword evidence="1" id="KW-1133">Transmembrane helix</keyword>
<comment type="caution">
    <text evidence="2">The sequence shown here is derived from an EMBL/GenBank/DDBJ whole genome shotgun (WGS) entry which is preliminary data.</text>
</comment>
<name>A0A433QSV4_9FUNG</name>
<keyword evidence="1" id="KW-0812">Transmembrane</keyword>
<dbReference type="EMBL" id="RBNJ01001737">
    <property type="protein sequence ID" value="RUS32827.1"/>
    <property type="molecule type" value="Genomic_DNA"/>
</dbReference>
<proteinExistence type="predicted"/>
<accession>A0A433QSV4</accession>
<dbReference type="AlphaFoldDB" id="A0A433QSV4"/>
<sequence>MRWDHVRTAVVGVVTIVVAVTVMSWRPGPTLRSSLCYGRTVPTFDVFVAAAIVAPAPLVIASVPFVVVPMATVVAPTLFVVVPMTMVVAPAPFIVIATSFVVAPASRCFDGLALSLSIYLGMIGAPGPLRSLPAPTPTPAAPLLFFFLPL</sequence>
<gene>
    <name evidence="2" type="ORF">BC938DRAFT_474143</name>
</gene>
<feature type="transmembrane region" description="Helical" evidence="1">
    <location>
        <begin position="73"/>
        <end position="102"/>
    </location>
</feature>